<name>A0A194X3B7_MOLSC</name>
<dbReference type="PANTHER" id="PTHR43591">
    <property type="entry name" value="METHYLTRANSFERASE"/>
    <property type="match status" value="1"/>
</dbReference>
<dbReference type="GeneID" id="28832446"/>
<dbReference type="InParanoid" id="A0A194X3B7"/>
<dbReference type="RefSeq" id="XP_018069043.1">
    <property type="nucleotide sequence ID" value="XM_018222720.1"/>
</dbReference>
<feature type="compositionally biased region" description="Acidic residues" evidence="1">
    <location>
        <begin position="85"/>
        <end position="94"/>
    </location>
</feature>
<dbReference type="AlphaFoldDB" id="A0A194X3B7"/>
<sequence>MRNPSAAAHFKDPVLLISAVALKYTLTSKTLRSPTVPRRDVEQKMVGSPSENKSPKSPRPPEDGLEPDAEDAEAAAHQAENTIEAGEEPDDGYESDSASRASTSLSSSVRDYAFENGRRYHKFREGHYQFPNDEPEQAREDMKHAMVVNLCGGTLHYSPIKNPQRILDMGTGTGIWAIDMGDEYPGAEILGIDLSPIQPSWVPPNVKFMVDDFESPWLHGDNYFDYVHGRHLSVAVKNMPKVLTEAYRSMKPGGWIELQDLLHRAHCDDGTMSDDYLVQKWLGFVAAGLAALGPDLLAAEKNAQYLRDAGFVNVEERIFKIPIGLWPKNKKLKMVGLYGRMMIYDGLEGNSLGPFTRGLGWTPEQVQVFLVDVRKALLDNSVHAYLPFHCIYGQKPPSID</sequence>
<dbReference type="PANTHER" id="PTHR43591:SF10">
    <property type="entry name" value="ABC TRANSMEMBRANE TYPE-1 DOMAIN-CONTAINING PROTEIN-RELATED"/>
    <property type="match status" value="1"/>
</dbReference>
<proteinExistence type="predicted"/>
<keyword evidence="3" id="KW-1185">Reference proteome</keyword>
<dbReference type="KEGG" id="psco:LY89DRAFT_783782"/>
<reference evidence="2 3" key="1">
    <citation type="submission" date="2015-10" db="EMBL/GenBank/DDBJ databases">
        <title>Full genome of DAOMC 229536 Phialocephala scopiformis, a fungal endophyte of spruce producing the potent anti-insectan compound rugulosin.</title>
        <authorList>
            <consortium name="DOE Joint Genome Institute"/>
            <person name="Walker A.K."/>
            <person name="Frasz S.L."/>
            <person name="Seifert K.A."/>
            <person name="Miller J.D."/>
            <person name="Mondo S.J."/>
            <person name="Labutti K."/>
            <person name="Lipzen A."/>
            <person name="Dockter R."/>
            <person name="Kennedy M."/>
            <person name="Grigoriev I.V."/>
            <person name="Spatafora J.W."/>
        </authorList>
    </citation>
    <scope>NUCLEOTIDE SEQUENCE [LARGE SCALE GENOMIC DNA]</scope>
    <source>
        <strain evidence="2 3">CBS 120377</strain>
    </source>
</reference>
<dbReference type="InterPro" id="IPR029063">
    <property type="entry name" value="SAM-dependent_MTases_sf"/>
</dbReference>
<feature type="region of interest" description="Disordered" evidence="1">
    <location>
        <begin position="27"/>
        <end position="107"/>
    </location>
</feature>
<gene>
    <name evidence="2" type="ORF">LY89DRAFT_783782</name>
</gene>
<dbReference type="OrthoDB" id="2013972at2759"/>
<dbReference type="Pfam" id="PF13489">
    <property type="entry name" value="Methyltransf_23"/>
    <property type="match status" value="1"/>
</dbReference>
<dbReference type="CDD" id="cd02440">
    <property type="entry name" value="AdoMet_MTases"/>
    <property type="match status" value="1"/>
</dbReference>
<dbReference type="SUPFAM" id="SSF53335">
    <property type="entry name" value="S-adenosyl-L-methionine-dependent methyltransferases"/>
    <property type="match status" value="1"/>
</dbReference>
<keyword evidence="2" id="KW-0489">Methyltransferase</keyword>
<feature type="compositionally biased region" description="Low complexity" evidence="1">
    <location>
        <begin position="95"/>
        <end position="107"/>
    </location>
</feature>
<dbReference type="Proteomes" id="UP000070700">
    <property type="component" value="Unassembled WGS sequence"/>
</dbReference>
<keyword evidence="2" id="KW-0808">Transferase</keyword>
<accession>A0A194X3B7</accession>
<evidence type="ECO:0000313" key="2">
    <source>
        <dbReference type="EMBL" id="KUJ14688.1"/>
    </source>
</evidence>
<evidence type="ECO:0000313" key="3">
    <source>
        <dbReference type="Proteomes" id="UP000070700"/>
    </source>
</evidence>
<evidence type="ECO:0000256" key="1">
    <source>
        <dbReference type="SAM" id="MobiDB-lite"/>
    </source>
</evidence>
<dbReference type="Gene3D" id="3.40.50.150">
    <property type="entry name" value="Vaccinia Virus protein VP39"/>
    <property type="match status" value="1"/>
</dbReference>
<protein>
    <submittedName>
        <fullName evidence="2">S-adenosyl-L-methionine-dependent methyltransferase</fullName>
    </submittedName>
</protein>
<dbReference type="EMBL" id="KQ947419">
    <property type="protein sequence ID" value="KUJ14688.1"/>
    <property type="molecule type" value="Genomic_DNA"/>
</dbReference>
<dbReference type="GO" id="GO:0008168">
    <property type="term" value="F:methyltransferase activity"/>
    <property type="evidence" value="ECO:0007669"/>
    <property type="project" value="UniProtKB-KW"/>
</dbReference>
<dbReference type="GO" id="GO:0032259">
    <property type="term" value="P:methylation"/>
    <property type="evidence" value="ECO:0007669"/>
    <property type="project" value="UniProtKB-KW"/>
</dbReference>
<organism evidence="2 3">
    <name type="scientific">Mollisia scopiformis</name>
    <name type="common">Conifer needle endophyte fungus</name>
    <name type="synonym">Phialocephala scopiformis</name>
    <dbReference type="NCBI Taxonomy" id="149040"/>
    <lineage>
        <taxon>Eukaryota</taxon>
        <taxon>Fungi</taxon>
        <taxon>Dikarya</taxon>
        <taxon>Ascomycota</taxon>
        <taxon>Pezizomycotina</taxon>
        <taxon>Leotiomycetes</taxon>
        <taxon>Helotiales</taxon>
        <taxon>Mollisiaceae</taxon>
        <taxon>Mollisia</taxon>
    </lineage>
</organism>
<feature type="compositionally biased region" description="Acidic residues" evidence="1">
    <location>
        <begin position="63"/>
        <end position="73"/>
    </location>
</feature>